<dbReference type="InterPro" id="IPR032675">
    <property type="entry name" value="LRR_dom_sf"/>
</dbReference>
<keyword evidence="3" id="KW-0433">Leucine-rich repeat</keyword>
<evidence type="ECO:0000256" key="13">
    <source>
        <dbReference type="ARBA" id="ARBA00023170"/>
    </source>
</evidence>
<evidence type="ECO:0000256" key="7">
    <source>
        <dbReference type="ARBA" id="ARBA00022737"/>
    </source>
</evidence>
<dbReference type="InterPro" id="IPR001611">
    <property type="entry name" value="Leu-rich_rpt"/>
</dbReference>
<feature type="chain" id="PRO_5045097650" description="Protein kinase domain-containing protein" evidence="16">
    <location>
        <begin position="22"/>
        <end position="824"/>
    </location>
</feature>
<evidence type="ECO:0000256" key="3">
    <source>
        <dbReference type="ARBA" id="ARBA00022614"/>
    </source>
</evidence>
<dbReference type="PROSITE" id="PS00107">
    <property type="entry name" value="PROTEIN_KINASE_ATP"/>
    <property type="match status" value="1"/>
</dbReference>
<dbReference type="Proteomes" id="UP001341840">
    <property type="component" value="Unassembled WGS sequence"/>
</dbReference>
<evidence type="ECO:0000313" key="18">
    <source>
        <dbReference type="EMBL" id="MED6120971.1"/>
    </source>
</evidence>
<dbReference type="SMART" id="SM00369">
    <property type="entry name" value="LRR_TYP"/>
    <property type="match status" value="5"/>
</dbReference>
<evidence type="ECO:0000256" key="6">
    <source>
        <dbReference type="ARBA" id="ARBA00022729"/>
    </source>
</evidence>
<dbReference type="InterPro" id="IPR017441">
    <property type="entry name" value="Protein_kinase_ATP_BS"/>
</dbReference>
<dbReference type="PROSITE" id="PS50011">
    <property type="entry name" value="PROTEIN_KINASE_DOM"/>
    <property type="match status" value="1"/>
</dbReference>
<evidence type="ECO:0000256" key="14">
    <source>
        <dbReference type="ARBA" id="ARBA00023180"/>
    </source>
</evidence>
<reference evidence="18 19" key="1">
    <citation type="journal article" date="2023" name="Plants (Basel)">
        <title>Bridging the Gap: Combining Genomics and Transcriptomics Approaches to Understand Stylosanthes scabra, an Orphan Legume from the Brazilian Caatinga.</title>
        <authorList>
            <person name="Ferreira-Neto J.R.C."/>
            <person name="da Silva M.D."/>
            <person name="Binneck E."/>
            <person name="de Melo N.F."/>
            <person name="da Silva R.H."/>
            <person name="de Melo A.L.T.M."/>
            <person name="Pandolfi V."/>
            <person name="Bustamante F.O."/>
            <person name="Brasileiro-Vidal A.C."/>
            <person name="Benko-Iseppon A.M."/>
        </authorList>
    </citation>
    <scope>NUCLEOTIDE SEQUENCE [LARGE SCALE GENOMIC DNA]</scope>
    <source>
        <tissue evidence="18">Leaves</tissue>
    </source>
</reference>
<dbReference type="InterPro" id="IPR052422">
    <property type="entry name" value="Auxin_Ser/Thr_Kinase"/>
</dbReference>
<dbReference type="InterPro" id="IPR013210">
    <property type="entry name" value="LRR_N_plant-typ"/>
</dbReference>
<evidence type="ECO:0000256" key="2">
    <source>
        <dbReference type="ARBA" id="ARBA00008684"/>
    </source>
</evidence>
<evidence type="ECO:0000259" key="17">
    <source>
        <dbReference type="PROSITE" id="PS50011"/>
    </source>
</evidence>
<keyword evidence="19" id="KW-1185">Reference proteome</keyword>
<evidence type="ECO:0000256" key="10">
    <source>
        <dbReference type="ARBA" id="ARBA00022840"/>
    </source>
</evidence>
<dbReference type="InterPro" id="IPR000719">
    <property type="entry name" value="Prot_kinase_dom"/>
</dbReference>
<comment type="caution">
    <text evidence="18">The sequence shown here is derived from an EMBL/GenBank/DDBJ whole genome shotgun (WGS) entry which is preliminary data.</text>
</comment>
<dbReference type="Pfam" id="PF13855">
    <property type="entry name" value="LRR_8"/>
    <property type="match status" value="1"/>
</dbReference>
<evidence type="ECO:0000313" key="19">
    <source>
        <dbReference type="Proteomes" id="UP001341840"/>
    </source>
</evidence>
<dbReference type="Gene3D" id="1.10.510.10">
    <property type="entry name" value="Transferase(Phosphotransferase) domain 1"/>
    <property type="match status" value="1"/>
</dbReference>
<gene>
    <name evidence="18" type="ORF">PIB30_025748</name>
</gene>
<keyword evidence="11" id="KW-1133">Transmembrane helix</keyword>
<dbReference type="Gene3D" id="3.80.10.10">
    <property type="entry name" value="Ribonuclease Inhibitor"/>
    <property type="match status" value="2"/>
</dbReference>
<evidence type="ECO:0000256" key="9">
    <source>
        <dbReference type="ARBA" id="ARBA00022777"/>
    </source>
</evidence>
<sequence>MKSETVTFFLFLFLLWKCVMSTNKNNNNEIVGVEAAYMKKLRDAISPAPSTWFNVTNMCDWSHVICTTTVAGTRSIQEINLDSTPLNGTLPSGLNNSLPYITRLILHNTSLTGPLPSLAGLSNLQEVFHSFSNFTSIPHGCFKALVSLESLMLDNNTNLQPWTFPVDLTDSTTLNTLSLAYTNLMGSLPDIFASFPSLNELDLTGNTLNGSLPKSFGLVPNLQFLFLGDQKNGGFSDTIEFLSSMTRLIDLRIERNSLEGPIPDLSNCTYLQDLILGDNRLTGEVPPSLMNLSMLEEVSLENNFLQGPMPLFNTTITKNISIEGNGFCLDHPGPCNHTVTTLLQIAQAFGYPLLLARTWRGNNPCKGWNFITCIQGKIRTLNLMKLNLNGTISPAFGNLTDLRELYLGGNSLKGSIPESLTTLSQLKILDVSNNNLSGIIPTFSSIINLNTANNAFLVRHSSPTNQAISPISPTNQAISPTNQAIPAASRATPLWIKLGEGGYGIVYKASLADGQQVAVKLLKESKGSVEEFVDEVFIISRTSHVNIVSLLGFCYEKNKRALFYEFMHNDSLDKLTYRKGSFNTNCNLDWNILYQISIGIARGLEYLHHGCNTRILHLDIKLQNILLDEHFQPKITDFGLAKICKKDQSIISMVGTRGTPGYIAPDVFSRTYGRVSHKSDVYSYGTLILEIAGARDNYCELEGVESHASEICFPDLIYKDLEQGNIPTRYFPHKEEENGVVMKMILVSLWCIQPNPLDRPSISKVIEMLKGQLETIPYPPKPVLFTPQKLISSQYSDMTCGNEYDETSSIIGDEIILQRNNLPR</sequence>
<dbReference type="InterPro" id="IPR011009">
    <property type="entry name" value="Kinase-like_dom_sf"/>
</dbReference>
<evidence type="ECO:0000256" key="1">
    <source>
        <dbReference type="ARBA" id="ARBA00004167"/>
    </source>
</evidence>
<keyword evidence="13" id="KW-0675">Receptor</keyword>
<proteinExistence type="inferred from homology"/>
<dbReference type="PANTHER" id="PTHR47986">
    <property type="entry name" value="OSJNBA0070M12.3 PROTEIN"/>
    <property type="match status" value="1"/>
</dbReference>
<accession>A0ABU6RAF4</accession>
<keyword evidence="14" id="KW-0325">Glycoprotein</keyword>
<protein>
    <recommendedName>
        <fullName evidence="17">Protein kinase domain-containing protein</fullName>
    </recommendedName>
</protein>
<dbReference type="EMBL" id="JASCZI010030303">
    <property type="protein sequence ID" value="MED6120971.1"/>
    <property type="molecule type" value="Genomic_DNA"/>
</dbReference>
<organism evidence="18 19">
    <name type="scientific">Stylosanthes scabra</name>
    <dbReference type="NCBI Taxonomy" id="79078"/>
    <lineage>
        <taxon>Eukaryota</taxon>
        <taxon>Viridiplantae</taxon>
        <taxon>Streptophyta</taxon>
        <taxon>Embryophyta</taxon>
        <taxon>Tracheophyta</taxon>
        <taxon>Spermatophyta</taxon>
        <taxon>Magnoliopsida</taxon>
        <taxon>eudicotyledons</taxon>
        <taxon>Gunneridae</taxon>
        <taxon>Pentapetalae</taxon>
        <taxon>rosids</taxon>
        <taxon>fabids</taxon>
        <taxon>Fabales</taxon>
        <taxon>Fabaceae</taxon>
        <taxon>Papilionoideae</taxon>
        <taxon>50 kb inversion clade</taxon>
        <taxon>dalbergioids sensu lato</taxon>
        <taxon>Dalbergieae</taxon>
        <taxon>Pterocarpus clade</taxon>
        <taxon>Stylosanthes</taxon>
    </lineage>
</organism>
<dbReference type="InterPro" id="IPR008271">
    <property type="entry name" value="Ser/Thr_kinase_AS"/>
</dbReference>
<dbReference type="PANTHER" id="PTHR47986:SF10">
    <property type="entry name" value="RECEPTOR-LIKE KINASE TMK4"/>
    <property type="match status" value="1"/>
</dbReference>
<keyword evidence="6 16" id="KW-0732">Signal</keyword>
<evidence type="ECO:0000256" key="12">
    <source>
        <dbReference type="ARBA" id="ARBA00023136"/>
    </source>
</evidence>
<evidence type="ECO:0000256" key="16">
    <source>
        <dbReference type="SAM" id="SignalP"/>
    </source>
</evidence>
<dbReference type="InterPro" id="IPR003591">
    <property type="entry name" value="Leu-rich_rpt_typical-subtyp"/>
</dbReference>
<comment type="subcellular location">
    <subcellularLocation>
        <location evidence="1">Membrane</location>
        <topology evidence="1">Single-pass membrane protein</topology>
    </subcellularLocation>
</comment>
<keyword evidence="4" id="KW-0808">Transferase</keyword>
<dbReference type="Pfam" id="PF08263">
    <property type="entry name" value="LRRNT_2"/>
    <property type="match status" value="2"/>
</dbReference>
<evidence type="ECO:0000256" key="5">
    <source>
        <dbReference type="ARBA" id="ARBA00022692"/>
    </source>
</evidence>
<comment type="similarity">
    <text evidence="2">Belongs to the protein kinase superfamily. Ser/Thr protein kinase family.</text>
</comment>
<evidence type="ECO:0000256" key="11">
    <source>
        <dbReference type="ARBA" id="ARBA00022989"/>
    </source>
</evidence>
<keyword evidence="10 15" id="KW-0067">ATP-binding</keyword>
<dbReference type="SUPFAM" id="SSF52058">
    <property type="entry name" value="L domain-like"/>
    <property type="match status" value="2"/>
</dbReference>
<keyword evidence="9" id="KW-0418">Kinase</keyword>
<feature type="domain" description="Protein kinase" evidence="17">
    <location>
        <begin position="492"/>
        <end position="784"/>
    </location>
</feature>
<dbReference type="SUPFAM" id="SSF56112">
    <property type="entry name" value="Protein kinase-like (PK-like)"/>
    <property type="match status" value="1"/>
</dbReference>
<evidence type="ECO:0000256" key="8">
    <source>
        <dbReference type="ARBA" id="ARBA00022741"/>
    </source>
</evidence>
<keyword evidence="8 15" id="KW-0547">Nucleotide-binding</keyword>
<feature type="binding site" evidence="15">
    <location>
        <position position="520"/>
    </location>
    <ligand>
        <name>ATP</name>
        <dbReference type="ChEBI" id="CHEBI:30616"/>
    </ligand>
</feature>
<feature type="signal peptide" evidence="16">
    <location>
        <begin position="1"/>
        <end position="21"/>
    </location>
</feature>
<evidence type="ECO:0000256" key="15">
    <source>
        <dbReference type="PROSITE-ProRule" id="PRU10141"/>
    </source>
</evidence>
<dbReference type="Gene3D" id="3.30.200.20">
    <property type="entry name" value="Phosphorylase Kinase, domain 1"/>
    <property type="match status" value="1"/>
</dbReference>
<name>A0ABU6RAF4_9FABA</name>
<dbReference type="PROSITE" id="PS00108">
    <property type="entry name" value="PROTEIN_KINASE_ST"/>
    <property type="match status" value="1"/>
</dbReference>
<dbReference type="Pfam" id="PF00069">
    <property type="entry name" value="Pkinase"/>
    <property type="match status" value="1"/>
</dbReference>
<evidence type="ECO:0000256" key="4">
    <source>
        <dbReference type="ARBA" id="ARBA00022679"/>
    </source>
</evidence>
<keyword evidence="5" id="KW-0812">Transmembrane</keyword>
<keyword evidence="7" id="KW-0677">Repeat</keyword>
<dbReference type="Pfam" id="PF00560">
    <property type="entry name" value="LRR_1"/>
    <property type="match status" value="2"/>
</dbReference>
<dbReference type="SMART" id="SM00220">
    <property type="entry name" value="S_TKc"/>
    <property type="match status" value="1"/>
</dbReference>
<keyword evidence="12" id="KW-0472">Membrane</keyword>